<protein>
    <submittedName>
        <fullName evidence="3">Uncharacterized protein</fullName>
    </submittedName>
</protein>
<reference evidence="3 4" key="1">
    <citation type="journal article" date="2008" name="Nature">
        <title>The genome of the model beetle and pest Tribolium castaneum.</title>
        <authorList>
            <consortium name="Tribolium Genome Sequencing Consortium"/>
            <person name="Richards S."/>
            <person name="Gibbs R.A."/>
            <person name="Weinstock G.M."/>
            <person name="Brown S.J."/>
            <person name="Denell R."/>
            <person name="Beeman R.W."/>
            <person name="Gibbs R."/>
            <person name="Beeman R.W."/>
            <person name="Brown S.J."/>
            <person name="Bucher G."/>
            <person name="Friedrich M."/>
            <person name="Grimmelikhuijzen C.J."/>
            <person name="Klingler M."/>
            <person name="Lorenzen M."/>
            <person name="Richards S."/>
            <person name="Roth S."/>
            <person name="Schroder R."/>
            <person name="Tautz D."/>
            <person name="Zdobnov E.M."/>
            <person name="Muzny D."/>
            <person name="Gibbs R.A."/>
            <person name="Weinstock G.M."/>
            <person name="Attaway T."/>
            <person name="Bell S."/>
            <person name="Buhay C.J."/>
            <person name="Chandrabose M.N."/>
            <person name="Chavez D."/>
            <person name="Clerk-Blankenburg K.P."/>
            <person name="Cree A."/>
            <person name="Dao M."/>
            <person name="Davis C."/>
            <person name="Chacko J."/>
            <person name="Dinh H."/>
            <person name="Dugan-Rocha S."/>
            <person name="Fowler G."/>
            <person name="Garner T.T."/>
            <person name="Garnes J."/>
            <person name="Gnirke A."/>
            <person name="Hawes A."/>
            <person name="Hernandez J."/>
            <person name="Hines S."/>
            <person name="Holder M."/>
            <person name="Hume J."/>
            <person name="Jhangiani S.N."/>
            <person name="Joshi V."/>
            <person name="Khan Z.M."/>
            <person name="Jackson L."/>
            <person name="Kovar C."/>
            <person name="Kowis A."/>
            <person name="Lee S."/>
            <person name="Lewis L.R."/>
            <person name="Margolis J."/>
            <person name="Morgan M."/>
            <person name="Nazareth L.V."/>
            <person name="Nguyen N."/>
            <person name="Okwuonu G."/>
            <person name="Parker D."/>
            <person name="Richards S."/>
            <person name="Ruiz S.J."/>
            <person name="Santibanez J."/>
            <person name="Savard J."/>
            <person name="Scherer S.E."/>
            <person name="Schneider B."/>
            <person name="Sodergren E."/>
            <person name="Tautz D."/>
            <person name="Vattahil S."/>
            <person name="Villasana D."/>
            <person name="White C.S."/>
            <person name="Wright R."/>
            <person name="Park Y."/>
            <person name="Beeman R.W."/>
            <person name="Lord J."/>
            <person name="Oppert B."/>
            <person name="Lorenzen M."/>
            <person name="Brown S."/>
            <person name="Wang L."/>
            <person name="Savard J."/>
            <person name="Tautz D."/>
            <person name="Richards S."/>
            <person name="Weinstock G."/>
            <person name="Gibbs R.A."/>
            <person name="Liu Y."/>
            <person name="Worley K."/>
            <person name="Weinstock G."/>
            <person name="Elsik C.G."/>
            <person name="Reese J.T."/>
            <person name="Elhaik E."/>
            <person name="Landan G."/>
            <person name="Graur D."/>
            <person name="Arensburger P."/>
            <person name="Atkinson P."/>
            <person name="Beeman R.W."/>
            <person name="Beidler J."/>
            <person name="Brown S.J."/>
            <person name="Demuth J.P."/>
            <person name="Drury D.W."/>
            <person name="Du Y.Z."/>
            <person name="Fujiwara H."/>
            <person name="Lorenzen M."/>
            <person name="Maselli V."/>
            <person name="Osanai M."/>
            <person name="Park Y."/>
            <person name="Robertson H.M."/>
            <person name="Tu Z."/>
            <person name="Wang J.J."/>
            <person name="Wang S."/>
            <person name="Richards S."/>
            <person name="Song H."/>
            <person name="Zhang L."/>
            <person name="Sodergren E."/>
            <person name="Werner D."/>
            <person name="Stanke M."/>
            <person name="Morgenstern B."/>
            <person name="Solovyev V."/>
            <person name="Kosarev P."/>
            <person name="Brown G."/>
            <person name="Chen H.C."/>
            <person name="Ermolaeva O."/>
            <person name="Hlavina W."/>
            <person name="Kapustin Y."/>
            <person name="Kiryutin B."/>
            <person name="Kitts P."/>
            <person name="Maglott D."/>
            <person name="Pruitt K."/>
            <person name="Sapojnikov V."/>
            <person name="Souvorov A."/>
            <person name="Mackey A.J."/>
            <person name="Waterhouse R.M."/>
            <person name="Wyder S."/>
            <person name="Zdobnov E.M."/>
            <person name="Zdobnov E.M."/>
            <person name="Wyder S."/>
            <person name="Kriventseva E.V."/>
            <person name="Kadowaki T."/>
            <person name="Bork P."/>
            <person name="Aranda M."/>
            <person name="Bao R."/>
            <person name="Beermann A."/>
            <person name="Berns N."/>
            <person name="Bolognesi R."/>
            <person name="Bonneton F."/>
            <person name="Bopp D."/>
            <person name="Brown S.J."/>
            <person name="Bucher G."/>
            <person name="Butts T."/>
            <person name="Chaumot A."/>
            <person name="Denell R.E."/>
            <person name="Ferrier D.E."/>
            <person name="Friedrich M."/>
            <person name="Gordon C.M."/>
            <person name="Jindra M."/>
            <person name="Klingler M."/>
            <person name="Lan Q."/>
            <person name="Lattorff H.M."/>
            <person name="Laudet V."/>
            <person name="von Levetsow C."/>
            <person name="Liu Z."/>
            <person name="Lutz R."/>
            <person name="Lynch J.A."/>
            <person name="da Fonseca R.N."/>
            <person name="Posnien N."/>
            <person name="Reuter R."/>
            <person name="Roth S."/>
            <person name="Savard J."/>
            <person name="Schinko J.B."/>
            <person name="Schmitt C."/>
            <person name="Schoppmeier M."/>
            <person name="Schroder R."/>
            <person name="Shippy T.D."/>
            <person name="Simonnet F."/>
            <person name="Marques-Souza H."/>
            <person name="Tautz D."/>
            <person name="Tomoyasu Y."/>
            <person name="Trauner J."/>
            <person name="Van der Zee M."/>
            <person name="Vervoort M."/>
            <person name="Wittkopp N."/>
            <person name="Wimmer E.A."/>
            <person name="Yang X."/>
            <person name="Jones A.K."/>
            <person name="Sattelle D.B."/>
            <person name="Ebert P.R."/>
            <person name="Nelson D."/>
            <person name="Scott J.G."/>
            <person name="Beeman R.W."/>
            <person name="Muthukrishnan S."/>
            <person name="Kramer K.J."/>
            <person name="Arakane Y."/>
            <person name="Beeman R.W."/>
            <person name="Zhu Q."/>
            <person name="Hogenkamp D."/>
            <person name="Dixit R."/>
            <person name="Oppert B."/>
            <person name="Jiang H."/>
            <person name="Zou Z."/>
            <person name="Marshall J."/>
            <person name="Elpidina E."/>
            <person name="Vinokurov K."/>
            <person name="Oppert C."/>
            <person name="Zou Z."/>
            <person name="Evans J."/>
            <person name="Lu Z."/>
            <person name="Zhao P."/>
            <person name="Sumathipala N."/>
            <person name="Altincicek B."/>
            <person name="Vilcinskas A."/>
            <person name="Williams M."/>
            <person name="Hultmark D."/>
            <person name="Hetru C."/>
            <person name="Jiang H."/>
            <person name="Grimmelikhuijzen C.J."/>
            <person name="Hauser F."/>
            <person name="Cazzamali G."/>
            <person name="Williamson M."/>
            <person name="Park Y."/>
            <person name="Li B."/>
            <person name="Tanaka Y."/>
            <person name="Predel R."/>
            <person name="Neupert S."/>
            <person name="Schachtner J."/>
            <person name="Verleyen P."/>
            <person name="Raible F."/>
            <person name="Bork P."/>
            <person name="Friedrich M."/>
            <person name="Walden K.K."/>
            <person name="Robertson H.M."/>
            <person name="Angeli S."/>
            <person name="Foret S."/>
            <person name="Bucher G."/>
            <person name="Schuetz S."/>
            <person name="Maleszka R."/>
            <person name="Wimmer E.A."/>
            <person name="Beeman R.W."/>
            <person name="Lorenzen M."/>
            <person name="Tomoyasu Y."/>
            <person name="Miller S.C."/>
            <person name="Grossmann D."/>
            <person name="Bucher G."/>
        </authorList>
    </citation>
    <scope>NUCLEOTIDE SEQUENCE [LARGE SCALE GENOMIC DNA]</scope>
    <source>
        <strain evidence="3 4">Georgia GA2</strain>
    </source>
</reference>
<organism evidence="3 4">
    <name type="scientific">Tribolium castaneum</name>
    <name type="common">Red flour beetle</name>
    <dbReference type="NCBI Taxonomy" id="7070"/>
    <lineage>
        <taxon>Eukaryota</taxon>
        <taxon>Metazoa</taxon>
        <taxon>Ecdysozoa</taxon>
        <taxon>Arthropoda</taxon>
        <taxon>Hexapoda</taxon>
        <taxon>Insecta</taxon>
        <taxon>Pterygota</taxon>
        <taxon>Neoptera</taxon>
        <taxon>Endopterygota</taxon>
        <taxon>Coleoptera</taxon>
        <taxon>Polyphaga</taxon>
        <taxon>Cucujiformia</taxon>
        <taxon>Tenebrionidae</taxon>
        <taxon>Tenebrionidae incertae sedis</taxon>
        <taxon>Tribolium</taxon>
    </lineage>
</organism>
<dbReference type="AlphaFoldDB" id="D2A5H9"/>
<feature type="coiled-coil region" evidence="1">
    <location>
        <begin position="498"/>
        <end position="525"/>
    </location>
</feature>
<dbReference type="HOGENOM" id="CLU_366144_0_0_1"/>
<feature type="compositionally biased region" description="Basic and acidic residues" evidence="2">
    <location>
        <begin position="563"/>
        <end position="575"/>
    </location>
</feature>
<dbReference type="Proteomes" id="UP000007266">
    <property type="component" value="Linkage group 6"/>
</dbReference>
<evidence type="ECO:0000256" key="2">
    <source>
        <dbReference type="SAM" id="MobiDB-lite"/>
    </source>
</evidence>
<dbReference type="EMBL" id="KQ971345">
    <property type="protein sequence ID" value="EFA05072.2"/>
    <property type="molecule type" value="Genomic_DNA"/>
</dbReference>
<dbReference type="InParanoid" id="D2A5H9"/>
<evidence type="ECO:0000256" key="1">
    <source>
        <dbReference type="SAM" id="Coils"/>
    </source>
</evidence>
<name>D2A5H9_TRICA</name>
<evidence type="ECO:0000313" key="3">
    <source>
        <dbReference type="EMBL" id="EFA05072.2"/>
    </source>
</evidence>
<proteinExistence type="predicted"/>
<accession>D2A5H9</accession>
<sequence>MDEISKIKSGDETGLSIEKACEDYTKSVKLALNLVNQQLENAFVKNCNGLEELAMKIAARTSFLERNPSFLSCLMYNKNDVKNSPLLEFDEVRITLKEHTKRINEKLDEIERFHTKLFDLVVSGGRDPKLVNEFKKLKTLKEPEDEFQDCLEKIESKGSLQKVTIQANALSDSPSPSGEPPLKFPIFTDIQPEVQRGKPQQDLHGKLMQQLVASDSLEGFIKLMKRKPDEKRRTKAKKSQELEEKYTGSLWFFPQKPSKTQSAKSTKRHDSLAGSTCCSLLVTSSQPSPVTNQDRTGKIRQNLVRPKLKCYDLLDDIDKNDVQPIKSEYPRRDNIGNMKLKEAKSYLHRMMDENDTVWKKLLTPTEIRERKRKLSQLSQQKARNVKNLIEYLTAPEHKYLTQQVPQQSLIVMPVKVIYDNFPTTEKSESPRPNILVTDLTKPPETPRSGKPDLAKVPECPRSGKPDLAKIPECPRNAKPDLPKIAECPRSVPFPPERKQEMLEQLRGLKMRNDNIQKNIQKAIDVIETKMIDLLSSPTDASSSEAFCAMEREITNVLKMMNESQREEPEKDEANRPKLKRMVTTVKREAGDQETKKKTEIKRDKVKIKSARDEETRKAANIEEGERLLGQPNEKQT</sequence>
<feature type="compositionally biased region" description="Basic and acidic residues" evidence="2">
    <location>
        <begin position="609"/>
        <end position="626"/>
    </location>
</feature>
<evidence type="ECO:0000313" key="4">
    <source>
        <dbReference type="Proteomes" id="UP000007266"/>
    </source>
</evidence>
<keyword evidence="4" id="KW-1185">Reference proteome</keyword>
<feature type="compositionally biased region" description="Basic and acidic residues" evidence="2">
    <location>
        <begin position="585"/>
        <end position="602"/>
    </location>
</feature>
<feature type="region of interest" description="Disordered" evidence="2">
    <location>
        <begin position="562"/>
        <end position="636"/>
    </location>
</feature>
<keyword evidence="1" id="KW-0175">Coiled coil</keyword>
<reference evidence="3 4" key="2">
    <citation type="journal article" date="2010" name="Nucleic Acids Res.">
        <title>BeetleBase in 2010: revisions to provide comprehensive genomic information for Tribolium castaneum.</title>
        <authorList>
            <person name="Kim H.S."/>
            <person name="Murphy T."/>
            <person name="Xia J."/>
            <person name="Caragea D."/>
            <person name="Park Y."/>
            <person name="Beeman R.W."/>
            <person name="Lorenzen M.D."/>
            <person name="Butcher S."/>
            <person name="Manak J.R."/>
            <person name="Brown S.J."/>
        </authorList>
    </citation>
    <scope>GENOME REANNOTATION</scope>
    <source>
        <strain evidence="3 4">Georgia GA2</strain>
    </source>
</reference>
<feature type="region of interest" description="Disordered" evidence="2">
    <location>
        <begin position="422"/>
        <end position="477"/>
    </location>
</feature>
<gene>
    <name evidence="3" type="primary">AUGUSTUS-3.0.2_15169</name>
    <name evidence="3" type="ORF">TcasGA2_TC015169</name>
</gene>